<dbReference type="InterPro" id="IPR024973">
    <property type="entry name" value="ESPR"/>
</dbReference>
<evidence type="ECO:0000259" key="1">
    <source>
        <dbReference type="Pfam" id="PF13018"/>
    </source>
</evidence>
<dbReference type="Pfam" id="PF13018">
    <property type="entry name" value="ESPR"/>
    <property type="match status" value="1"/>
</dbReference>
<dbReference type="AlphaFoldDB" id="W1WQU9"/>
<reference evidence="2" key="1">
    <citation type="submission" date="2013-12" db="EMBL/GenBank/DDBJ databases">
        <title>A Varibaculum cambriense genome reconstructed from a premature infant gut community with otherwise low bacterial novelty that shifts toward anaerobic metabolism during the third week of life.</title>
        <authorList>
            <person name="Brown C.T."/>
            <person name="Sharon I."/>
            <person name="Thomas B.C."/>
            <person name="Castelle C.J."/>
            <person name="Morowitz M.J."/>
            <person name="Banfield J.F."/>
        </authorList>
    </citation>
    <scope>NUCLEOTIDE SEQUENCE</scope>
</reference>
<feature type="domain" description="ESPR" evidence="1">
    <location>
        <begin position="1"/>
        <end position="42"/>
    </location>
</feature>
<evidence type="ECO:0000313" key="2">
    <source>
        <dbReference type="EMBL" id="ETJ19480.1"/>
    </source>
</evidence>
<comment type="caution">
    <text evidence="2">The sequence shown here is derived from an EMBL/GenBank/DDBJ whole genome shotgun (WGS) entry which is preliminary data.</text>
</comment>
<sequence length="47" mass="5044">MNRIYNVIWSKTKKCYVVVSEIVKSGGGKVKSLHTGKICAGMGAVMA</sequence>
<dbReference type="EMBL" id="AZMM01018510">
    <property type="protein sequence ID" value="ETJ19480.1"/>
    <property type="molecule type" value="Genomic_DNA"/>
</dbReference>
<name>W1WQU9_9ZZZZ</name>
<protein>
    <submittedName>
        <fullName evidence="2">Hemagluttinin protein</fullName>
    </submittedName>
</protein>
<proteinExistence type="predicted"/>
<accession>W1WQU9</accession>
<gene>
    <name evidence="2" type="ORF">Q604_UNBC18510G0002</name>
</gene>
<organism evidence="2">
    <name type="scientific">human gut metagenome</name>
    <dbReference type="NCBI Taxonomy" id="408170"/>
    <lineage>
        <taxon>unclassified sequences</taxon>
        <taxon>metagenomes</taxon>
        <taxon>organismal metagenomes</taxon>
    </lineage>
</organism>
<feature type="non-terminal residue" evidence="2">
    <location>
        <position position="47"/>
    </location>
</feature>